<dbReference type="RefSeq" id="WP_328593399.1">
    <property type="nucleotide sequence ID" value="NZ_WIXK01000008.1"/>
</dbReference>
<dbReference type="InterPro" id="IPR040079">
    <property type="entry name" value="Glutathione_S-Trfase"/>
</dbReference>
<reference evidence="4 5" key="1">
    <citation type="submission" date="2019-10" db="EMBL/GenBank/DDBJ databases">
        <title>Epibacterium sp. nov., isolated from seawater.</title>
        <authorList>
            <person name="Zhang X."/>
            <person name="Li N."/>
        </authorList>
    </citation>
    <scope>NUCLEOTIDE SEQUENCE [LARGE SCALE GENOMIC DNA]</scope>
    <source>
        <strain evidence="4 5">SM1969</strain>
    </source>
</reference>
<dbReference type="SUPFAM" id="SSF52833">
    <property type="entry name" value="Thioredoxin-like"/>
    <property type="match status" value="1"/>
</dbReference>
<gene>
    <name evidence="4" type="primary">maiA</name>
    <name evidence="4" type="ORF">GG681_14150</name>
</gene>
<dbReference type="Proteomes" id="UP000436694">
    <property type="component" value="Unassembled WGS sequence"/>
</dbReference>
<evidence type="ECO:0000256" key="1">
    <source>
        <dbReference type="ARBA" id="ARBA00010007"/>
    </source>
</evidence>
<dbReference type="SFLD" id="SFLDS00019">
    <property type="entry name" value="Glutathione_Transferase_(cytos"/>
    <property type="match status" value="1"/>
</dbReference>
<dbReference type="SFLD" id="SFLDG00358">
    <property type="entry name" value="Main_(cytGST)"/>
    <property type="match status" value="1"/>
</dbReference>
<organism evidence="4 5">
    <name type="scientific">Tritonibacter aquimaris</name>
    <dbReference type="NCBI Taxonomy" id="2663379"/>
    <lineage>
        <taxon>Bacteria</taxon>
        <taxon>Pseudomonadati</taxon>
        <taxon>Pseudomonadota</taxon>
        <taxon>Alphaproteobacteria</taxon>
        <taxon>Rhodobacterales</taxon>
        <taxon>Paracoccaceae</taxon>
        <taxon>Tritonibacter</taxon>
    </lineage>
</organism>
<dbReference type="InterPro" id="IPR010987">
    <property type="entry name" value="Glutathione-S-Trfase_C-like"/>
</dbReference>
<dbReference type="EMBL" id="WIXK01000008">
    <property type="protein sequence ID" value="MQY43783.1"/>
    <property type="molecule type" value="Genomic_DNA"/>
</dbReference>
<dbReference type="Pfam" id="PF14497">
    <property type="entry name" value="GST_C_3"/>
    <property type="match status" value="1"/>
</dbReference>
<dbReference type="InterPro" id="IPR034330">
    <property type="entry name" value="GST_Zeta_C"/>
</dbReference>
<dbReference type="NCBIfam" id="TIGR01262">
    <property type="entry name" value="maiA"/>
    <property type="match status" value="1"/>
</dbReference>
<comment type="caution">
    <text evidence="4">The sequence shown here is derived from an EMBL/GenBank/DDBJ whole genome shotgun (WGS) entry which is preliminary data.</text>
</comment>
<keyword evidence="5" id="KW-1185">Reference proteome</keyword>
<dbReference type="Gene3D" id="3.40.30.10">
    <property type="entry name" value="Glutaredoxin"/>
    <property type="match status" value="1"/>
</dbReference>
<dbReference type="Pfam" id="PF02798">
    <property type="entry name" value="GST_N"/>
    <property type="match status" value="1"/>
</dbReference>
<dbReference type="GO" id="GO:0006559">
    <property type="term" value="P:L-phenylalanine catabolic process"/>
    <property type="evidence" value="ECO:0007669"/>
    <property type="project" value="TreeGrafter"/>
</dbReference>
<dbReference type="PANTHER" id="PTHR42673">
    <property type="entry name" value="MALEYLACETOACETATE ISOMERASE"/>
    <property type="match status" value="1"/>
</dbReference>
<evidence type="ECO:0000313" key="5">
    <source>
        <dbReference type="Proteomes" id="UP000436694"/>
    </source>
</evidence>
<dbReference type="SUPFAM" id="SSF47616">
    <property type="entry name" value="GST C-terminal domain-like"/>
    <property type="match status" value="1"/>
</dbReference>
<proteinExistence type="inferred from homology"/>
<dbReference type="Gene3D" id="1.20.1050.10">
    <property type="match status" value="1"/>
</dbReference>
<accession>A0A844ARV4</accession>
<keyword evidence="4" id="KW-0413">Isomerase</keyword>
<sequence length="204" mass="22706">MIELYDYWRSSASYRVRIALGLAGLDWQALSVDLVAGAQQQPEHLARNPQGLVPVLDIDGQRFTQSLAIVEYLNETRDLGLLPNDPVERAKTRSVSHVIAMDIHPICNLKVARFATSQSELNMQDWMQAFITPGLAAVEQLVADDTPYTCGDTISLADICLMPQMYNAHRWQVDLTALPKLRAIETALAQHPAFAAAHPDQWAE</sequence>
<feature type="domain" description="GST C-terminal" evidence="3">
    <location>
        <begin position="85"/>
        <end position="204"/>
    </location>
</feature>
<dbReference type="AlphaFoldDB" id="A0A844ARV4"/>
<name>A0A844ARV4_9RHOB</name>
<dbReference type="GO" id="GO:0005737">
    <property type="term" value="C:cytoplasm"/>
    <property type="evidence" value="ECO:0007669"/>
    <property type="project" value="InterPro"/>
</dbReference>
<comment type="similarity">
    <text evidence="1">Belongs to the GST superfamily. Zeta family.</text>
</comment>
<dbReference type="InterPro" id="IPR036282">
    <property type="entry name" value="Glutathione-S-Trfase_C_sf"/>
</dbReference>
<dbReference type="PROSITE" id="PS50404">
    <property type="entry name" value="GST_NTER"/>
    <property type="match status" value="1"/>
</dbReference>
<dbReference type="EC" id="5.2.1.2" evidence="4"/>
<dbReference type="GO" id="GO:0016034">
    <property type="term" value="F:maleylacetoacetate isomerase activity"/>
    <property type="evidence" value="ECO:0007669"/>
    <property type="project" value="UniProtKB-EC"/>
</dbReference>
<dbReference type="InterPro" id="IPR004045">
    <property type="entry name" value="Glutathione_S-Trfase_N"/>
</dbReference>
<dbReference type="InterPro" id="IPR034333">
    <property type="entry name" value="GST_Zeta_N"/>
</dbReference>
<dbReference type="InterPro" id="IPR005955">
    <property type="entry name" value="GST_Zeta"/>
</dbReference>
<dbReference type="GO" id="GO:0004364">
    <property type="term" value="F:glutathione transferase activity"/>
    <property type="evidence" value="ECO:0007669"/>
    <property type="project" value="TreeGrafter"/>
</dbReference>
<dbReference type="GO" id="GO:0006749">
    <property type="term" value="P:glutathione metabolic process"/>
    <property type="evidence" value="ECO:0007669"/>
    <property type="project" value="TreeGrafter"/>
</dbReference>
<dbReference type="CDD" id="cd03042">
    <property type="entry name" value="GST_N_Zeta"/>
    <property type="match status" value="1"/>
</dbReference>
<dbReference type="CDD" id="cd03191">
    <property type="entry name" value="GST_C_Zeta"/>
    <property type="match status" value="1"/>
</dbReference>
<evidence type="ECO:0000259" key="2">
    <source>
        <dbReference type="PROSITE" id="PS50404"/>
    </source>
</evidence>
<evidence type="ECO:0000259" key="3">
    <source>
        <dbReference type="PROSITE" id="PS50405"/>
    </source>
</evidence>
<dbReference type="InterPro" id="IPR036249">
    <property type="entry name" value="Thioredoxin-like_sf"/>
</dbReference>
<feature type="domain" description="GST N-terminal" evidence="2">
    <location>
        <begin position="1"/>
        <end position="81"/>
    </location>
</feature>
<dbReference type="InterPro" id="IPR004046">
    <property type="entry name" value="GST_C"/>
</dbReference>
<evidence type="ECO:0000313" key="4">
    <source>
        <dbReference type="EMBL" id="MQY43783.1"/>
    </source>
</evidence>
<dbReference type="PANTHER" id="PTHR42673:SF21">
    <property type="entry name" value="GLUTATHIONE S-TRANSFERASE YFCF"/>
    <property type="match status" value="1"/>
</dbReference>
<protein>
    <submittedName>
        <fullName evidence="4">Maleylacetoacetate isomerase</fullName>
        <ecNumber evidence="4">5.2.1.2</ecNumber>
    </submittedName>
</protein>
<dbReference type="PROSITE" id="PS50405">
    <property type="entry name" value="GST_CTER"/>
    <property type="match status" value="1"/>
</dbReference>